<dbReference type="SUPFAM" id="SSF52738">
    <property type="entry name" value="Methylesterase CheB, C-terminal domain"/>
    <property type="match status" value="1"/>
</dbReference>
<evidence type="ECO:0000259" key="5">
    <source>
        <dbReference type="PROSITE" id="PS50123"/>
    </source>
</evidence>
<dbReference type="PROSITE" id="PS50123">
    <property type="entry name" value="CHER"/>
    <property type="match status" value="1"/>
</dbReference>
<dbReference type="Pfam" id="PF01339">
    <property type="entry name" value="CheB_methylest"/>
    <property type="match status" value="1"/>
</dbReference>
<evidence type="ECO:0000256" key="1">
    <source>
        <dbReference type="PROSITE-ProRule" id="PRU00050"/>
    </source>
</evidence>
<evidence type="ECO:0000256" key="3">
    <source>
        <dbReference type="SAM" id="MobiDB-lite"/>
    </source>
</evidence>
<dbReference type="PRINTS" id="PR00996">
    <property type="entry name" value="CHERMTFRASE"/>
</dbReference>
<dbReference type="PANTHER" id="PTHR44757">
    <property type="entry name" value="DIGUANYLATE CYCLASE DGCP"/>
    <property type="match status" value="1"/>
</dbReference>
<dbReference type="CDD" id="cd01948">
    <property type="entry name" value="EAL"/>
    <property type="match status" value="1"/>
</dbReference>
<dbReference type="InterPro" id="IPR035965">
    <property type="entry name" value="PAS-like_dom_sf"/>
</dbReference>
<feature type="domain" description="CheB-type methylesterase" evidence="4">
    <location>
        <begin position="13"/>
        <end position="202"/>
    </location>
</feature>
<dbReference type="InterPro" id="IPR000673">
    <property type="entry name" value="Sig_transdc_resp-reg_Me-estase"/>
</dbReference>
<dbReference type="Gene3D" id="3.40.50.180">
    <property type="entry name" value="Methylesterase CheB, C-terminal domain"/>
    <property type="match status" value="1"/>
</dbReference>
<dbReference type="Pfam" id="PF01739">
    <property type="entry name" value="CheR"/>
    <property type="match status" value="1"/>
</dbReference>
<keyword evidence="2" id="KW-0175">Coiled coil</keyword>
<dbReference type="Gene3D" id="3.30.70.270">
    <property type="match status" value="1"/>
</dbReference>
<dbReference type="PROSITE" id="PS50887">
    <property type="entry name" value="GGDEF"/>
    <property type="match status" value="1"/>
</dbReference>
<dbReference type="Gene3D" id="3.20.20.450">
    <property type="entry name" value="EAL domain"/>
    <property type="match status" value="1"/>
</dbReference>
<feature type="domain" description="EAL" evidence="6">
    <location>
        <begin position="1273"/>
        <end position="1523"/>
    </location>
</feature>
<dbReference type="SMART" id="SM00138">
    <property type="entry name" value="MeTrc"/>
    <property type="match status" value="1"/>
</dbReference>
<dbReference type="SUPFAM" id="SSF141868">
    <property type="entry name" value="EAL domain-like"/>
    <property type="match status" value="1"/>
</dbReference>
<dbReference type="Gene3D" id="3.40.50.150">
    <property type="entry name" value="Vaccinia Virus protein VP39"/>
    <property type="match status" value="1"/>
</dbReference>
<proteinExistence type="predicted"/>
<dbReference type="InterPro" id="IPR029787">
    <property type="entry name" value="Nucleotide_cyclase"/>
</dbReference>
<feature type="coiled-coil region" evidence="2">
    <location>
        <begin position="662"/>
        <end position="731"/>
    </location>
</feature>
<feature type="active site" evidence="1">
    <location>
        <position position="52"/>
    </location>
</feature>
<keyword evidence="9" id="KW-1185">Reference proteome</keyword>
<dbReference type="SUPFAM" id="SSF55785">
    <property type="entry name" value="PYP-like sensor domain (PAS domain)"/>
    <property type="match status" value="3"/>
</dbReference>
<evidence type="ECO:0000313" key="8">
    <source>
        <dbReference type="EMBL" id="TSE26545.1"/>
    </source>
</evidence>
<dbReference type="GO" id="GO:0006935">
    <property type="term" value="P:chemotaxis"/>
    <property type="evidence" value="ECO:0007669"/>
    <property type="project" value="UniProtKB-UniRule"/>
</dbReference>
<reference evidence="8 9" key="1">
    <citation type="submission" date="2019-07" db="EMBL/GenBank/DDBJ databases">
        <title>Tepidimonas sediminis YIM 72259 draft genome.</title>
        <authorList>
            <person name="Da Costa M.S."/>
            <person name="Froufe H.J.C."/>
            <person name="Egas C."/>
            <person name="Albuquerque L."/>
        </authorList>
    </citation>
    <scope>NUCLEOTIDE SEQUENCE [LARGE SCALE GENOMIC DNA]</scope>
    <source>
        <strain evidence="8 9">YIM 72259</strain>
    </source>
</reference>
<dbReference type="EMBL" id="VJND01000003">
    <property type="protein sequence ID" value="TSE26545.1"/>
    <property type="molecule type" value="Genomic_DNA"/>
</dbReference>
<dbReference type="InterPro" id="IPR035909">
    <property type="entry name" value="CheB_C"/>
</dbReference>
<dbReference type="SUPFAM" id="SSF47757">
    <property type="entry name" value="Chemotaxis receptor methyltransferase CheR, N-terminal domain"/>
    <property type="match status" value="1"/>
</dbReference>
<dbReference type="PANTHER" id="PTHR44757:SF2">
    <property type="entry name" value="BIOFILM ARCHITECTURE MAINTENANCE PROTEIN MBAA"/>
    <property type="match status" value="1"/>
</dbReference>
<dbReference type="InterPro" id="IPR029063">
    <property type="entry name" value="SAM-dependent_MTases_sf"/>
</dbReference>
<dbReference type="OrthoDB" id="9816309at2"/>
<dbReference type="InterPro" id="IPR022642">
    <property type="entry name" value="CheR_C"/>
</dbReference>
<evidence type="ECO:0000259" key="4">
    <source>
        <dbReference type="PROSITE" id="PS50122"/>
    </source>
</evidence>
<evidence type="ECO:0000256" key="2">
    <source>
        <dbReference type="SAM" id="Coils"/>
    </source>
</evidence>
<dbReference type="InterPro" id="IPR001633">
    <property type="entry name" value="EAL_dom"/>
</dbReference>
<dbReference type="Pfam" id="PF13188">
    <property type="entry name" value="PAS_8"/>
    <property type="match status" value="1"/>
</dbReference>
<dbReference type="SMART" id="SM00052">
    <property type="entry name" value="EAL"/>
    <property type="match status" value="1"/>
</dbReference>
<dbReference type="GO" id="GO:0005737">
    <property type="term" value="C:cytoplasm"/>
    <property type="evidence" value="ECO:0007669"/>
    <property type="project" value="InterPro"/>
</dbReference>
<dbReference type="PROSITE" id="PS50883">
    <property type="entry name" value="EAL"/>
    <property type="match status" value="1"/>
</dbReference>
<dbReference type="CDD" id="cd00130">
    <property type="entry name" value="PAS"/>
    <property type="match status" value="1"/>
</dbReference>
<dbReference type="InterPro" id="IPR000780">
    <property type="entry name" value="CheR_MeTrfase"/>
</dbReference>
<dbReference type="Gene3D" id="3.30.450.20">
    <property type="entry name" value="PAS domain"/>
    <property type="match status" value="3"/>
</dbReference>
<dbReference type="InterPro" id="IPR022641">
    <property type="entry name" value="CheR_N"/>
</dbReference>
<name>A0A554WSK2_9BURK</name>
<feature type="domain" description="GGDEF" evidence="7">
    <location>
        <begin position="1131"/>
        <end position="1264"/>
    </location>
</feature>
<feature type="active site" evidence="1">
    <location>
        <position position="25"/>
    </location>
</feature>
<dbReference type="NCBIfam" id="TIGR00229">
    <property type="entry name" value="sensory_box"/>
    <property type="match status" value="1"/>
</dbReference>
<dbReference type="InterPro" id="IPR052155">
    <property type="entry name" value="Biofilm_reg_signaling"/>
</dbReference>
<comment type="caution">
    <text evidence="8">The sequence shown here is derived from an EMBL/GenBank/DDBJ whole genome shotgun (WGS) entry which is preliminary data.</text>
</comment>
<feature type="domain" description="CheR-type methyltransferase" evidence="5">
    <location>
        <begin position="208"/>
        <end position="469"/>
    </location>
</feature>
<dbReference type="CDD" id="cd01949">
    <property type="entry name" value="GGDEF"/>
    <property type="match status" value="1"/>
</dbReference>
<dbReference type="Proteomes" id="UP000320225">
    <property type="component" value="Unassembled WGS sequence"/>
</dbReference>
<organism evidence="8 9">
    <name type="scientific">Tepidimonas sediminis</name>
    <dbReference type="NCBI Taxonomy" id="2588941"/>
    <lineage>
        <taxon>Bacteria</taxon>
        <taxon>Pseudomonadati</taxon>
        <taxon>Pseudomonadota</taxon>
        <taxon>Betaproteobacteria</taxon>
        <taxon>Burkholderiales</taxon>
        <taxon>Tepidimonas</taxon>
    </lineage>
</organism>
<dbReference type="SUPFAM" id="SSF53335">
    <property type="entry name" value="S-adenosyl-L-methionine-dependent methyltransferases"/>
    <property type="match status" value="1"/>
</dbReference>
<dbReference type="Pfam" id="PF00563">
    <property type="entry name" value="EAL"/>
    <property type="match status" value="1"/>
</dbReference>
<dbReference type="NCBIfam" id="TIGR00254">
    <property type="entry name" value="GGDEF"/>
    <property type="match status" value="1"/>
</dbReference>
<accession>A0A554WSK2</accession>
<dbReference type="InterPro" id="IPR043128">
    <property type="entry name" value="Rev_trsase/Diguanyl_cyclase"/>
</dbReference>
<dbReference type="SMART" id="SM00267">
    <property type="entry name" value="GGDEF"/>
    <property type="match status" value="1"/>
</dbReference>
<feature type="region of interest" description="Disordered" evidence="3">
    <location>
        <begin position="494"/>
        <end position="516"/>
    </location>
</feature>
<protein>
    <submittedName>
        <fullName evidence="8">Putative signaling protein</fullName>
    </submittedName>
</protein>
<dbReference type="GO" id="GO:0008984">
    <property type="term" value="F:protein-glutamate methylesterase activity"/>
    <property type="evidence" value="ECO:0007669"/>
    <property type="project" value="InterPro"/>
</dbReference>
<dbReference type="SMART" id="SM00091">
    <property type="entry name" value="PAS"/>
    <property type="match status" value="4"/>
</dbReference>
<evidence type="ECO:0000313" key="9">
    <source>
        <dbReference type="Proteomes" id="UP000320225"/>
    </source>
</evidence>
<dbReference type="GO" id="GO:0008757">
    <property type="term" value="F:S-adenosylmethionine-dependent methyltransferase activity"/>
    <property type="evidence" value="ECO:0007669"/>
    <property type="project" value="InterPro"/>
</dbReference>
<feature type="active site" evidence="1">
    <location>
        <position position="144"/>
    </location>
</feature>
<dbReference type="Pfam" id="PF03705">
    <property type="entry name" value="CheR_N"/>
    <property type="match status" value="1"/>
</dbReference>
<dbReference type="Pfam" id="PF08448">
    <property type="entry name" value="PAS_4"/>
    <property type="match status" value="1"/>
</dbReference>
<dbReference type="Pfam" id="PF00990">
    <property type="entry name" value="GGDEF"/>
    <property type="match status" value="1"/>
</dbReference>
<gene>
    <name evidence="8" type="ORF">Tsedi_00855</name>
</gene>
<dbReference type="SUPFAM" id="SSF55073">
    <property type="entry name" value="Nucleotide cyclase"/>
    <property type="match status" value="1"/>
</dbReference>
<dbReference type="InterPro" id="IPR000160">
    <property type="entry name" value="GGDEF_dom"/>
</dbReference>
<evidence type="ECO:0000259" key="7">
    <source>
        <dbReference type="PROSITE" id="PS50887"/>
    </source>
</evidence>
<dbReference type="InterPro" id="IPR013656">
    <property type="entry name" value="PAS_4"/>
</dbReference>
<keyword evidence="1" id="KW-0145">Chemotaxis</keyword>
<evidence type="ECO:0000259" key="6">
    <source>
        <dbReference type="PROSITE" id="PS50883"/>
    </source>
</evidence>
<sequence>MAQSTRTSKVNPALHPQLVALLGASAGGLEPLRELLAAVPRDARLACVVAQHIAATEASALTRLLQTVTGVPVEQVTDGAPLRGGVIHVTPPGHHVEIEGQRLRLYPSVPGQGPAPSLDRLFASAARALGPRAMAIVLSGTGQDGAVGARVVRDAGGAVWAEAPSEAPFASMPQAIVERGLADHVDTAVALGRRLAALLNPRSQPSTPATGTLADERAAFGALLQRLASSTGLELGQYQEATLRRQFERVMRQQGATSLAQLLAATERDPQLLHALAQSVTIGVTEWLRNPSAFAALRIAWRERIQRRAAEGAASLRLWSVGCSTGEEVYGLAMLTDDLLRELGLTLDWMVLGTDVSTPALDQARSGLFDEDSAQTLPPAWRERHFTRIGHTLRVQQELRRRCVFARHDALQDLPFLRMDLVACRNVLIYLKGAAKDEVLRRLYHALLPDGLLMLGRSEALTARTRTLFAPVSTQEHLWRKRPDAGEPALKLPARRQRGARPADTALAPPPVPQLRPVDRLEHDLRDRLLQHLIERHAPPTVLLDRDGHPLHVVGSMEGLMHWPAGPTVELTLPNLVAPAWRRDVQLALHRLLTEDEAALRVPLPSLADQPPRVLEGARLEAGGERFVVLSFAAARPAAAPAAPEAVDAPPEDERRLQQERLESFVDALERSQRQLQQLNEALSVTTEELEAANEELEASNEELEASNEELRTLNEELDRSLREQQQLNDLLHAVQESAGTALLVLDHERRLLRFNQQAAELLALRETMLGLPWTFDARRFAWPAGLVEHVVRGAAGPWQGGVELPGARLWVQLVPWHTHDDRTGYVVALTDLTALRRAEEARLELQARLSALTDALHEGVVLLDVLRSRVVYASRRLEEWLAQPAGEDGQAPLGWLLDAIDPADQGRVQARWHDERSDQWTQRYRLRTPEGGSRHVQERAARVSPGGDGRRLIAASLLDVTELVELEQRERGVHARLQAVWDNPSVGIAVCAPDGTVLEANAALAGRLAATAEELHGSAWLDWLHPDDRQAARTHWRALGSGRPSPPLEQRLLARDGALRWARQHASLARHPEPLGDLVVLLLENIDEAKAREQTIFRQANFDALTGLPNRALYRDRLEQALLRAQRELRPLYVMFCDLDGFKDINDVHGHELGDEVLVEIAGRLRRALRPNDTVARFGGDEFVVLLDGPQSPLVVERIADGILQTVRQPLDLHGNVLRLSASIGVANYPSDGETAEELLRMADTAMYAAKNSGRDRMRFYSPQMESRARHLADIKAGLEQALADGAFELHFQPIVTLPGERVRAAEVLLRWRHPTRGLVSPVEFIGVAEASGQIRRIGAWVLREAARRALEVARRWGHGMRLAVNVSSAQFGDASLRDWLEEHRAALPNLTIEVTESVWMADSPSTLAWLQRVREGGGHVALDDFGTGYSSLAYLLRTPVDELKVDKRFTDHVGTGGPSERIVTAVLELAAALHARVVVEGVETDAQLAFLAPHAPLDVQGFRFARPMPWDELVTFVEAHGVAVPASA</sequence>
<dbReference type="InterPro" id="IPR035919">
    <property type="entry name" value="EAL_sf"/>
</dbReference>
<dbReference type="GO" id="GO:0000156">
    <property type="term" value="F:phosphorelay response regulator activity"/>
    <property type="evidence" value="ECO:0007669"/>
    <property type="project" value="InterPro"/>
</dbReference>
<dbReference type="InterPro" id="IPR000014">
    <property type="entry name" value="PAS"/>
</dbReference>
<dbReference type="FunFam" id="3.30.70.270:FF:000001">
    <property type="entry name" value="Diguanylate cyclase domain protein"/>
    <property type="match status" value="1"/>
</dbReference>
<dbReference type="PROSITE" id="PS50122">
    <property type="entry name" value="CHEB"/>
    <property type="match status" value="1"/>
</dbReference>
<keyword evidence="1" id="KW-0378">Hydrolase</keyword>
<dbReference type="CDD" id="cd16434">
    <property type="entry name" value="CheB-CheR_fusion"/>
    <property type="match status" value="1"/>
</dbReference>